<keyword evidence="1 2" id="KW-0238">DNA-binding</keyword>
<feature type="domain" description="HTH tetR-type" evidence="3">
    <location>
        <begin position="8"/>
        <end position="68"/>
    </location>
</feature>
<dbReference type="GO" id="GO:0003677">
    <property type="term" value="F:DNA binding"/>
    <property type="evidence" value="ECO:0007669"/>
    <property type="project" value="UniProtKB-UniRule"/>
</dbReference>
<dbReference type="PROSITE" id="PS50977">
    <property type="entry name" value="HTH_TETR_2"/>
    <property type="match status" value="1"/>
</dbReference>
<name>A0A1I0FNV3_9FIRM</name>
<dbReference type="InterPro" id="IPR009057">
    <property type="entry name" value="Homeodomain-like_sf"/>
</dbReference>
<dbReference type="InterPro" id="IPR001647">
    <property type="entry name" value="HTH_TetR"/>
</dbReference>
<dbReference type="GeneID" id="93278323"/>
<protein>
    <submittedName>
        <fullName evidence="4">Transcriptional regulator, TetR family</fullName>
    </submittedName>
</protein>
<evidence type="ECO:0000256" key="1">
    <source>
        <dbReference type="ARBA" id="ARBA00023125"/>
    </source>
</evidence>
<feature type="DNA-binding region" description="H-T-H motif" evidence="2">
    <location>
        <begin position="31"/>
        <end position="50"/>
    </location>
</feature>
<dbReference type="RefSeq" id="WP_092363157.1">
    <property type="nucleotide sequence ID" value="NZ_CABJCG010000006.1"/>
</dbReference>
<gene>
    <name evidence="4" type="ORF">SAMN05216313_10988</name>
</gene>
<keyword evidence="5" id="KW-1185">Reference proteome</keyword>
<evidence type="ECO:0000259" key="3">
    <source>
        <dbReference type="PROSITE" id="PS50977"/>
    </source>
</evidence>
<dbReference type="EMBL" id="FOIM01000009">
    <property type="protein sequence ID" value="SET60051.1"/>
    <property type="molecule type" value="Genomic_DNA"/>
</dbReference>
<dbReference type="SUPFAM" id="SSF46689">
    <property type="entry name" value="Homeodomain-like"/>
    <property type="match status" value="1"/>
</dbReference>
<dbReference type="Proteomes" id="UP000198508">
    <property type="component" value="Unassembled WGS sequence"/>
</dbReference>
<accession>A0A1I0FNV3</accession>
<sequence length="216" mass="26095">MANEAENTNLKAQILQVAGRMFLEYGYSGTTFQKIADELNITKGSITYHFKNKFLIMEIFIDDFFNQLKAYIDSYPDEYRNIYWRYCIMYIYAYRRIMRTPRNIELFYHKDQQTQWQTHKINMVSHIYEQIEQDFHKSYDMADLQMKAYMDMGARSRLFSVYQENPVSMTLDQYCYYHIYLIGALCKLDEQTIQENIRSAFHFADTHEPETNSIFQ</sequence>
<evidence type="ECO:0000313" key="5">
    <source>
        <dbReference type="Proteomes" id="UP000198508"/>
    </source>
</evidence>
<proteinExistence type="predicted"/>
<dbReference type="Gene3D" id="1.10.357.10">
    <property type="entry name" value="Tetracycline Repressor, domain 2"/>
    <property type="match status" value="1"/>
</dbReference>
<dbReference type="AlphaFoldDB" id="A0A1I0FNV3"/>
<dbReference type="STRING" id="460384.SAMN05216313_10988"/>
<dbReference type="PRINTS" id="PR00455">
    <property type="entry name" value="HTHTETR"/>
</dbReference>
<evidence type="ECO:0000256" key="2">
    <source>
        <dbReference type="PROSITE-ProRule" id="PRU00335"/>
    </source>
</evidence>
<reference evidence="5" key="1">
    <citation type="submission" date="2016-10" db="EMBL/GenBank/DDBJ databases">
        <authorList>
            <person name="Varghese N."/>
            <person name="Submissions S."/>
        </authorList>
    </citation>
    <scope>NUCLEOTIDE SEQUENCE [LARGE SCALE GENOMIC DNA]</scope>
    <source>
        <strain evidence="5">NLAE-zl-G277</strain>
    </source>
</reference>
<evidence type="ECO:0000313" key="4">
    <source>
        <dbReference type="EMBL" id="SET60051.1"/>
    </source>
</evidence>
<organism evidence="4 5">
    <name type="scientific">Enterocloster lavalensis</name>
    <dbReference type="NCBI Taxonomy" id="460384"/>
    <lineage>
        <taxon>Bacteria</taxon>
        <taxon>Bacillati</taxon>
        <taxon>Bacillota</taxon>
        <taxon>Clostridia</taxon>
        <taxon>Lachnospirales</taxon>
        <taxon>Lachnospiraceae</taxon>
        <taxon>Enterocloster</taxon>
    </lineage>
</organism>
<dbReference type="Pfam" id="PF00440">
    <property type="entry name" value="TetR_N"/>
    <property type="match status" value="1"/>
</dbReference>